<feature type="domain" description="Sieve element occlusion C-terminal" evidence="2">
    <location>
        <begin position="477"/>
        <end position="706"/>
    </location>
</feature>
<dbReference type="GO" id="GO:0010088">
    <property type="term" value="P:phloem development"/>
    <property type="evidence" value="ECO:0007669"/>
    <property type="project" value="InterPro"/>
</dbReference>
<dbReference type="Pfam" id="PF14577">
    <property type="entry name" value="SEO_C"/>
    <property type="match status" value="1"/>
</dbReference>
<organism evidence="3 4">
    <name type="scientific">Rubroshorea leprosula</name>
    <dbReference type="NCBI Taxonomy" id="152421"/>
    <lineage>
        <taxon>Eukaryota</taxon>
        <taxon>Viridiplantae</taxon>
        <taxon>Streptophyta</taxon>
        <taxon>Embryophyta</taxon>
        <taxon>Tracheophyta</taxon>
        <taxon>Spermatophyta</taxon>
        <taxon>Magnoliopsida</taxon>
        <taxon>eudicotyledons</taxon>
        <taxon>Gunneridae</taxon>
        <taxon>Pentapetalae</taxon>
        <taxon>rosids</taxon>
        <taxon>malvids</taxon>
        <taxon>Malvales</taxon>
        <taxon>Dipterocarpaceae</taxon>
        <taxon>Rubroshorea</taxon>
    </lineage>
</organism>
<evidence type="ECO:0000313" key="3">
    <source>
        <dbReference type="EMBL" id="GKV37162.1"/>
    </source>
</evidence>
<keyword evidence="4" id="KW-1185">Reference proteome</keyword>
<dbReference type="AlphaFoldDB" id="A0AAV5LKK4"/>
<accession>A0AAV5LKK4</accession>
<gene>
    <name evidence="3" type="ORF">SLEP1_g45221</name>
</gene>
<proteinExistence type="predicted"/>
<dbReference type="InterPro" id="IPR027944">
    <property type="entry name" value="SEO_C"/>
</dbReference>
<sequence>MEGAIGNPAAYVQQPKRGSLIMLSASDDTMMLKQIQATHSPDGREINVKPLLLIVEDIFKQSTPAIDAIVSPAQSEALEDKTYQATVASMLEALSFLIDRIASEITYRCTGGGEAHEAAISILKMVSNYWWDAKLVIALSSFAMNYGEFWLLAQSYTSNQLAKQLATLRQLPEILQHTNILQSRFEAIKTLIISMLDIARSIVEFKELPSQYITADHHALSTAMTHIPLAVYWTIRCMLACASQIISLTELGSEHFLSTAESWEFSTLTHKLSNLNSHLASLLATCYKDIDEKKYIEEYQNLVHLLETRTHIDNMKVLKALINPKDDPQPLVDGFTKRRVHIEVLRQKNVLLLVSDLDILQDEVSILEHIYSEARSQPARLESQYELVWLPIVDPSVPLIESRQKQFENLQASMTWYTLHHPSLLDRAVIKFVKEEWKFQKKPILVVLDPQGRVACPDALHMMRIWGSLAFPFTTAREEALWNGETWRLELLVDNIDQQIMNWMDEGRFICLYGGEDIEWIRKFTTTANTVARAAAVPLALVYVGKSNPKERVKSNMLTIVAEKLSHYLPDLTSIWWFWIRIESMCYSKNQLGKTVENDPIMREIMTLLTFDATGGGWALISRGTAEMTRAKGSIFLTCLSEYNQWKGDVQPKGFVKAIHEYLLRIHTPQHCNRLLLPTTVGKIPERIVCTDCGRPMERYILYQCCDE</sequence>
<comment type="caution">
    <text evidence="3">The sequence shown here is derived from an EMBL/GenBank/DDBJ whole genome shotgun (WGS) entry which is preliminary data.</text>
</comment>
<evidence type="ECO:0000313" key="4">
    <source>
        <dbReference type="Proteomes" id="UP001054252"/>
    </source>
</evidence>
<name>A0AAV5LKK4_9ROSI</name>
<feature type="domain" description="Sieve element occlusion N-terminal" evidence="1">
    <location>
        <begin position="26"/>
        <end position="308"/>
    </location>
</feature>
<dbReference type="Pfam" id="PF14576">
    <property type="entry name" value="SEO_N"/>
    <property type="match status" value="1"/>
</dbReference>
<dbReference type="PANTHER" id="PTHR33232:SF16">
    <property type="entry name" value="PROTEIN SIEVE ELEMENT OCCLUSION A"/>
    <property type="match status" value="1"/>
</dbReference>
<reference evidence="3 4" key="1">
    <citation type="journal article" date="2021" name="Commun. Biol.">
        <title>The genome of Shorea leprosula (Dipterocarpaceae) highlights the ecological relevance of drought in aseasonal tropical rainforests.</title>
        <authorList>
            <person name="Ng K.K.S."/>
            <person name="Kobayashi M.J."/>
            <person name="Fawcett J.A."/>
            <person name="Hatakeyama M."/>
            <person name="Paape T."/>
            <person name="Ng C.H."/>
            <person name="Ang C.C."/>
            <person name="Tnah L.H."/>
            <person name="Lee C.T."/>
            <person name="Nishiyama T."/>
            <person name="Sese J."/>
            <person name="O'Brien M.J."/>
            <person name="Copetti D."/>
            <person name="Mohd Noor M.I."/>
            <person name="Ong R.C."/>
            <person name="Putra M."/>
            <person name="Sireger I.Z."/>
            <person name="Indrioko S."/>
            <person name="Kosugi Y."/>
            <person name="Izuno A."/>
            <person name="Isagi Y."/>
            <person name="Lee S.L."/>
            <person name="Shimizu K.K."/>
        </authorList>
    </citation>
    <scope>NUCLEOTIDE SEQUENCE [LARGE SCALE GENOMIC DNA]</scope>
    <source>
        <strain evidence="3">214</strain>
    </source>
</reference>
<protein>
    <recommendedName>
        <fullName evidence="5">Protein SIEVE ELEMENT OCCLUSION B-like</fullName>
    </recommendedName>
</protein>
<dbReference type="InterPro" id="IPR027942">
    <property type="entry name" value="SEO_N"/>
</dbReference>
<evidence type="ECO:0000259" key="1">
    <source>
        <dbReference type="Pfam" id="PF14576"/>
    </source>
</evidence>
<dbReference type="EMBL" id="BPVZ01000121">
    <property type="protein sequence ID" value="GKV37162.1"/>
    <property type="molecule type" value="Genomic_DNA"/>
</dbReference>
<dbReference type="Proteomes" id="UP001054252">
    <property type="component" value="Unassembled WGS sequence"/>
</dbReference>
<evidence type="ECO:0008006" key="5">
    <source>
        <dbReference type="Google" id="ProtNLM"/>
    </source>
</evidence>
<dbReference type="InterPro" id="IPR039299">
    <property type="entry name" value="SEOA"/>
</dbReference>
<evidence type="ECO:0000259" key="2">
    <source>
        <dbReference type="Pfam" id="PF14577"/>
    </source>
</evidence>
<dbReference type="PANTHER" id="PTHR33232">
    <property type="entry name" value="PROTEIN SIEVE ELEMENT OCCLUSION B-LIKE"/>
    <property type="match status" value="1"/>
</dbReference>